<dbReference type="InterPro" id="IPR036005">
    <property type="entry name" value="Creatinase/aminopeptidase-like"/>
</dbReference>
<dbReference type="EMBL" id="SBAP01000070">
    <property type="protein sequence ID" value="RXZ68163.1"/>
    <property type="molecule type" value="Genomic_DNA"/>
</dbReference>
<dbReference type="PANTHER" id="PTHR43763">
    <property type="entry name" value="XAA-PRO AMINOPEPTIDASE 1"/>
    <property type="match status" value="1"/>
</dbReference>
<dbReference type="InterPro" id="IPR000994">
    <property type="entry name" value="Pept_M24"/>
</dbReference>
<dbReference type="AlphaFoldDB" id="A0A4Q2KWC3"/>
<organism evidence="2 3">
    <name type="scientific">Fusobacterium necrophorum</name>
    <dbReference type="NCBI Taxonomy" id="859"/>
    <lineage>
        <taxon>Bacteria</taxon>
        <taxon>Fusobacteriati</taxon>
        <taxon>Fusobacteriota</taxon>
        <taxon>Fusobacteriia</taxon>
        <taxon>Fusobacteriales</taxon>
        <taxon>Fusobacteriaceae</taxon>
        <taxon>Fusobacterium</taxon>
    </lineage>
</organism>
<feature type="domain" description="Peptidase M24" evidence="1">
    <location>
        <begin position="1"/>
        <end position="135"/>
    </location>
</feature>
<dbReference type="PANTHER" id="PTHR43763:SF6">
    <property type="entry name" value="XAA-PRO AMINOPEPTIDASE 1"/>
    <property type="match status" value="1"/>
</dbReference>
<dbReference type="RefSeq" id="WP_129491711.1">
    <property type="nucleotide sequence ID" value="NZ_SBAP01000070.1"/>
</dbReference>
<name>A0A4Q2KWC3_9FUSO</name>
<dbReference type="Pfam" id="PF00557">
    <property type="entry name" value="Peptidase_M24"/>
    <property type="match status" value="1"/>
</dbReference>
<reference evidence="2 3" key="1">
    <citation type="submission" date="2019-01" db="EMBL/GenBank/DDBJ databases">
        <title>Fusobacterium necrophorum Isolated From the Uterus of Dairy Cows.</title>
        <authorList>
            <person name="Francis A.M."/>
        </authorList>
    </citation>
    <scope>NUCLEOTIDE SEQUENCE [LARGE SCALE GENOMIC DNA]</scope>
    <source>
        <strain evidence="2 3">KG35</strain>
    </source>
</reference>
<gene>
    <name evidence="2" type="ORF">EPT53_10185</name>
</gene>
<accession>A0A4Q2KWC3</accession>
<evidence type="ECO:0000259" key="1">
    <source>
        <dbReference type="Pfam" id="PF00557"/>
    </source>
</evidence>
<comment type="caution">
    <text evidence="2">The sequence shown here is derived from an EMBL/GenBank/DDBJ whole genome shotgun (WGS) entry which is preliminary data.</text>
</comment>
<evidence type="ECO:0000313" key="3">
    <source>
        <dbReference type="Proteomes" id="UP000289216"/>
    </source>
</evidence>
<dbReference type="Gene3D" id="3.90.230.10">
    <property type="entry name" value="Creatinase/methionine aminopeptidase superfamily"/>
    <property type="match status" value="1"/>
</dbReference>
<protein>
    <submittedName>
        <fullName evidence="2">M24 family metallopeptidase</fullName>
    </submittedName>
</protein>
<dbReference type="SUPFAM" id="SSF55920">
    <property type="entry name" value="Creatinase/aminopeptidase"/>
    <property type="match status" value="1"/>
</dbReference>
<dbReference type="Proteomes" id="UP000289216">
    <property type="component" value="Unassembled WGS sequence"/>
</dbReference>
<dbReference type="InterPro" id="IPR050422">
    <property type="entry name" value="X-Pro_aminopeptidase_P"/>
</dbReference>
<sequence>AMPHYDPEKVIPATLQTKGLYLVDSGAQYLEGTTDITRTIALGELTYDEKLHYTLTLKGFIAGLSAKFKNNSTGYFLDSIVRNPIYRYGLDFNHGTGHGVGFVLGVHEGPMSISKKDNGVVLQKGMIFSIEPGLY</sequence>
<feature type="non-terminal residue" evidence="2">
    <location>
        <position position="1"/>
    </location>
</feature>
<proteinExistence type="predicted"/>
<evidence type="ECO:0000313" key="2">
    <source>
        <dbReference type="EMBL" id="RXZ68163.1"/>
    </source>
</evidence>
<feature type="non-terminal residue" evidence="2">
    <location>
        <position position="135"/>
    </location>
</feature>